<reference evidence="1 2" key="1">
    <citation type="submission" date="2014-10" db="EMBL/GenBank/DDBJ databases">
        <title>Genome sequence of Clostridium aceticum DSM 1496.</title>
        <authorList>
            <person name="Poehlein A."/>
            <person name="Schiel-Bengelsdorf B."/>
            <person name="Gottschalk G."/>
            <person name="Duerre P."/>
            <person name="Daniel R."/>
        </authorList>
    </citation>
    <scope>NUCLEOTIDE SEQUENCE [LARGE SCALE GENOMIC DNA]</scope>
    <source>
        <strain evidence="1 2">DSM 1496</strain>
    </source>
</reference>
<organism evidence="1 2">
    <name type="scientific">Clostridium aceticum</name>
    <dbReference type="NCBI Taxonomy" id="84022"/>
    <lineage>
        <taxon>Bacteria</taxon>
        <taxon>Bacillati</taxon>
        <taxon>Bacillota</taxon>
        <taxon>Clostridia</taxon>
        <taxon>Eubacteriales</taxon>
        <taxon>Clostridiaceae</taxon>
        <taxon>Clostridium</taxon>
    </lineage>
</organism>
<dbReference type="KEGG" id="cace:CACET_c26450"/>
<dbReference type="EMBL" id="CP009687">
    <property type="protein sequence ID" value="AKL96090.1"/>
    <property type="molecule type" value="Genomic_DNA"/>
</dbReference>
<dbReference type="InterPro" id="IPR019240">
    <property type="entry name" value="DUF2196"/>
</dbReference>
<accession>A0A0D8I8H8</accession>
<name>A0A0D8I8H8_9CLOT</name>
<dbReference type="PATRIC" id="fig|84022.5.peg.2599"/>
<sequence>MRLGLHEYAFDVYFKSDVLPEDDVRDHVLVSMYNKIDLSIDPPTIFKDEQILNSLRYKVSWNRYGVCSYDCGPLAIGREGFVPLGFYVYDDFKSNKEALRTSSHKHPHGIKVMLESGVVGNNIKRAYLPCCEI</sequence>
<proteinExistence type="predicted"/>
<evidence type="ECO:0000313" key="1">
    <source>
        <dbReference type="EMBL" id="AKL96090.1"/>
    </source>
</evidence>
<dbReference type="RefSeq" id="WP_044826438.1">
    <property type="nucleotide sequence ID" value="NZ_CP009687.1"/>
</dbReference>
<gene>
    <name evidence="1" type="ORF">CACET_c26450</name>
</gene>
<protein>
    <submittedName>
        <fullName evidence="1">Uncharacterized protein</fullName>
    </submittedName>
</protein>
<dbReference type="STRING" id="84022.CACET_c26450"/>
<dbReference type="Proteomes" id="UP000035704">
    <property type="component" value="Chromosome"/>
</dbReference>
<dbReference type="AlphaFoldDB" id="A0A0D8I8H8"/>
<keyword evidence="2" id="KW-1185">Reference proteome</keyword>
<evidence type="ECO:0000313" key="2">
    <source>
        <dbReference type="Proteomes" id="UP000035704"/>
    </source>
</evidence>
<dbReference type="Pfam" id="PF09962">
    <property type="entry name" value="DUF2196"/>
    <property type="match status" value="1"/>
</dbReference>